<accession>A0A841EG77</accession>
<gene>
    <name evidence="2" type="ORF">HNR25_003794</name>
</gene>
<evidence type="ECO:0000259" key="1">
    <source>
        <dbReference type="Pfam" id="PF13701"/>
    </source>
</evidence>
<organism evidence="2 3">
    <name type="scientific">Streptomonospora salina</name>
    <dbReference type="NCBI Taxonomy" id="104205"/>
    <lineage>
        <taxon>Bacteria</taxon>
        <taxon>Bacillati</taxon>
        <taxon>Actinomycetota</taxon>
        <taxon>Actinomycetes</taxon>
        <taxon>Streptosporangiales</taxon>
        <taxon>Nocardiopsidaceae</taxon>
        <taxon>Streptomonospora</taxon>
    </lineage>
</organism>
<dbReference type="Pfam" id="PF13701">
    <property type="entry name" value="DDE_Tnp_1_4"/>
    <property type="match status" value="1"/>
</dbReference>
<name>A0A841EG77_9ACTN</name>
<dbReference type="AlphaFoldDB" id="A0A841EG77"/>
<feature type="domain" description="Transposase DDE" evidence="1">
    <location>
        <begin position="1"/>
        <end position="37"/>
    </location>
</feature>
<evidence type="ECO:0000313" key="2">
    <source>
        <dbReference type="EMBL" id="MBB6000043.1"/>
    </source>
</evidence>
<comment type="caution">
    <text evidence="2">The sequence shown here is derived from an EMBL/GenBank/DDBJ whole genome shotgun (WGS) entry which is preliminary data.</text>
</comment>
<sequence length="46" mass="4920">MVIDIDATLITAHSDKQNAAPTWKKGYGFHPLAAFCDHGARAPANP</sequence>
<reference evidence="2 3" key="1">
    <citation type="submission" date="2020-08" db="EMBL/GenBank/DDBJ databases">
        <title>Sequencing the genomes of 1000 actinobacteria strains.</title>
        <authorList>
            <person name="Klenk H.-P."/>
        </authorList>
    </citation>
    <scope>NUCLEOTIDE SEQUENCE [LARGE SCALE GENOMIC DNA]</scope>
    <source>
        <strain evidence="2 3">DSM 44593</strain>
    </source>
</reference>
<proteinExistence type="predicted"/>
<protein>
    <recommendedName>
        <fullName evidence="1">Transposase DDE domain-containing protein</fullName>
    </recommendedName>
</protein>
<dbReference type="Proteomes" id="UP000578077">
    <property type="component" value="Unassembled WGS sequence"/>
</dbReference>
<dbReference type="InterPro" id="IPR025668">
    <property type="entry name" value="Tnp_DDE_dom"/>
</dbReference>
<evidence type="ECO:0000313" key="3">
    <source>
        <dbReference type="Proteomes" id="UP000578077"/>
    </source>
</evidence>
<dbReference type="EMBL" id="JACHLY010000001">
    <property type="protein sequence ID" value="MBB6000043.1"/>
    <property type="molecule type" value="Genomic_DNA"/>
</dbReference>
<keyword evidence="3" id="KW-1185">Reference proteome</keyword>